<sequence>MFAEIITIGDEILIGQIIDSNSAFIGKELNKIGVDVYQITSISDDKQHILTALDEAKKRADIVIITGGLGPTKDDVTKHTICEYFDDTLVQNEKVLKHIEALFAKYISTPISDINRQQSLVPSKSTVLMNLYGTAPGMWIESENTVFISMPGVPYEMKGLMKNEVLPRLQKRFDRPYIIHKTVLTYGLGESAIAERIEDWEDSLPSFIKLAYLPNLGKVRLRLSARGNDKNLLEETLENRIEELHHIIGDIIIGYEEDETIEKRIGNLLVRNGETLSVAESCTGGKLAQSFTANAGASKYFKGGVVTYATQSKIDILNIEADIIDTYSVTSFEVAEAMALAVKEKFKSDYGVSTTGNAGPDKGDGNVEAGTVFIAIATPKRVFSKKYEFGKGRERVIGKSMNKALELLLEDLKEISKIV</sequence>
<dbReference type="InterPro" id="IPR008135">
    <property type="entry name" value="Competence-induced_CinA"/>
</dbReference>
<dbReference type="SUPFAM" id="SSF53218">
    <property type="entry name" value="Molybdenum cofactor biosynthesis proteins"/>
    <property type="match status" value="1"/>
</dbReference>
<dbReference type="HAMAP" id="MF_00226_B">
    <property type="entry name" value="CinA_B"/>
    <property type="match status" value="1"/>
</dbReference>
<dbReference type="SMART" id="SM00852">
    <property type="entry name" value="MoCF_biosynth"/>
    <property type="match status" value="1"/>
</dbReference>
<dbReference type="EMBL" id="JAYKLX010000002">
    <property type="protein sequence ID" value="MEB3344505.1"/>
    <property type="molecule type" value="Genomic_DNA"/>
</dbReference>
<dbReference type="PANTHER" id="PTHR13939">
    <property type="entry name" value="NICOTINAMIDE-NUCLEOTIDE AMIDOHYDROLASE PNCC"/>
    <property type="match status" value="1"/>
</dbReference>
<evidence type="ECO:0000256" key="1">
    <source>
        <dbReference type="HAMAP-Rule" id="MF_00226"/>
    </source>
</evidence>
<dbReference type="NCBIfam" id="TIGR00200">
    <property type="entry name" value="cinA_nterm"/>
    <property type="match status" value="1"/>
</dbReference>
<dbReference type="InterPro" id="IPR001453">
    <property type="entry name" value="MoaB/Mog_dom"/>
</dbReference>
<keyword evidence="4" id="KW-1185">Reference proteome</keyword>
<dbReference type="CDD" id="cd00885">
    <property type="entry name" value="cinA"/>
    <property type="match status" value="1"/>
</dbReference>
<dbReference type="RefSeq" id="WP_324178550.1">
    <property type="nucleotide sequence ID" value="NZ_BAABAW010000003.1"/>
</dbReference>
<dbReference type="Gene3D" id="3.30.70.2860">
    <property type="match status" value="1"/>
</dbReference>
<dbReference type="PANTHER" id="PTHR13939:SF0">
    <property type="entry name" value="NMN AMIDOHYDROLASE-LIKE PROTEIN YFAY"/>
    <property type="match status" value="1"/>
</dbReference>
<dbReference type="Gene3D" id="3.40.980.10">
    <property type="entry name" value="MoaB/Mog-like domain"/>
    <property type="match status" value="1"/>
</dbReference>
<dbReference type="InterPro" id="IPR036425">
    <property type="entry name" value="MoaB/Mog-like_dom_sf"/>
</dbReference>
<feature type="domain" description="MoaB/Mog" evidence="2">
    <location>
        <begin position="4"/>
        <end position="172"/>
    </location>
</feature>
<proteinExistence type="inferred from homology"/>
<name>A0ABU5ZR16_9FLAO</name>
<dbReference type="Pfam" id="PF18146">
    <property type="entry name" value="CinA_KH"/>
    <property type="match status" value="1"/>
</dbReference>
<dbReference type="Pfam" id="PF00994">
    <property type="entry name" value="MoCF_biosynth"/>
    <property type="match status" value="1"/>
</dbReference>
<dbReference type="Gene3D" id="3.90.950.20">
    <property type="entry name" value="CinA-like"/>
    <property type="match status" value="1"/>
</dbReference>
<dbReference type="Pfam" id="PF02464">
    <property type="entry name" value="CinA"/>
    <property type="match status" value="1"/>
</dbReference>
<accession>A0ABU5ZR16</accession>
<gene>
    <name evidence="3" type="ORF">U6A24_03480</name>
</gene>
<dbReference type="SUPFAM" id="SSF142433">
    <property type="entry name" value="CinA-like"/>
    <property type="match status" value="1"/>
</dbReference>
<dbReference type="PIRSF" id="PIRSF006728">
    <property type="entry name" value="CinA"/>
    <property type="match status" value="1"/>
</dbReference>
<dbReference type="InterPro" id="IPR036653">
    <property type="entry name" value="CinA-like_C"/>
</dbReference>
<evidence type="ECO:0000313" key="4">
    <source>
        <dbReference type="Proteomes" id="UP001327027"/>
    </source>
</evidence>
<dbReference type="Proteomes" id="UP001327027">
    <property type="component" value="Unassembled WGS sequence"/>
</dbReference>
<organism evidence="3 4">
    <name type="scientific">Aquimarina gracilis</name>
    <dbReference type="NCBI Taxonomy" id="874422"/>
    <lineage>
        <taxon>Bacteria</taxon>
        <taxon>Pseudomonadati</taxon>
        <taxon>Bacteroidota</taxon>
        <taxon>Flavobacteriia</taxon>
        <taxon>Flavobacteriales</taxon>
        <taxon>Flavobacteriaceae</taxon>
        <taxon>Aquimarina</taxon>
    </lineage>
</organism>
<comment type="similarity">
    <text evidence="1">Belongs to the CinA family.</text>
</comment>
<reference evidence="3 4" key="1">
    <citation type="journal article" date="2013" name="Int. J. Syst. Evol. Microbiol.">
        <title>Aquimarina gracilis sp. nov., isolated from the gut microflora of a mussel, Mytilus coruscus, and emended description of Aquimarina spongiae.</title>
        <authorList>
            <person name="Park S.C."/>
            <person name="Choe H.N."/>
            <person name="Baik K.S."/>
            <person name="Seong C.N."/>
        </authorList>
    </citation>
    <scope>NUCLEOTIDE SEQUENCE [LARGE SCALE GENOMIC DNA]</scope>
    <source>
        <strain evidence="3 4">PSC32</strain>
    </source>
</reference>
<protein>
    <recommendedName>
        <fullName evidence="1">CinA-like protein</fullName>
    </recommendedName>
</protein>
<dbReference type="InterPro" id="IPR041424">
    <property type="entry name" value="CinA_KH"/>
</dbReference>
<evidence type="ECO:0000313" key="3">
    <source>
        <dbReference type="EMBL" id="MEB3344505.1"/>
    </source>
</evidence>
<dbReference type="NCBIfam" id="TIGR00199">
    <property type="entry name" value="PncC_domain"/>
    <property type="match status" value="1"/>
</dbReference>
<evidence type="ECO:0000259" key="2">
    <source>
        <dbReference type="SMART" id="SM00852"/>
    </source>
</evidence>
<dbReference type="NCBIfam" id="NF001813">
    <property type="entry name" value="PRK00549.1"/>
    <property type="match status" value="1"/>
</dbReference>
<dbReference type="NCBIfam" id="TIGR00177">
    <property type="entry name" value="molyb_syn"/>
    <property type="match status" value="1"/>
</dbReference>
<comment type="caution">
    <text evidence="3">The sequence shown here is derived from an EMBL/GenBank/DDBJ whole genome shotgun (WGS) entry which is preliminary data.</text>
</comment>
<dbReference type="InterPro" id="IPR008136">
    <property type="entry name" value="CinA_C"/>
</dbReference>
<dbReference type="InterPro" id="IPR050101">
    <property type="entry name" value="CinA"/>
</dbReference>